<evidence type="ECO:0000313" key="1">
    <source>
        <dbReference type="EMBL" id="MBB5726407.1"/>
    </source>
</evidence>
<dbReference type="Proteomes" id="UP000560131">
    <property type="component" value="Unassembled WGS sequence"/>
</dbReference>
<accession>A0A7X0JDU3</accession>
<dbReference type="Proteomes" id="UP000522313">
    <property type="component" value="Unassembled WGS sequence"/>
</dbReference>
<proteinExistence type="predicted"/>
<evidence type="ECO:0000313" key="2">
    <source>
        <dbReference type="EMBL" id="MBB6504807.1"/>
    </source>
</evidence>
<evidence type="ECO:0000313" key="4">
    <source>
        <dbReference type="Proteomes" id="UP000560131"/>
    </source>
</evidence>
<evidence type="ECO:0000313" key="3">
    <source>
        <dbReference type="Proteomes" id="UP000522313"/>
    </source>
</evidence>
<reference evidence="2 3" key="2">
    <citation type="submission" date="2020-08" db="EMBL/GenBank/DDBJ databases">
        <title>The Agave Microbiome: Exploring the role of microbial communities in plant adaptations to desert environments.</title>
        <authorList>
            <person name="Partida-Martinez L.P."/>
        </authorList>
    </citation>
    <scope>NUCLEOTIDE SEQUENCE [LARGE SCALE GENOMIC DNA]</scope>
    <source>
        <strain evidence="2 3">AS3.13</strain>
    </source>
</reference>
<dbReference type="AlphaFoldDB" id="A0A7X0JDU3"/>
<protein>
    <submittedName>
        <fullName evidence="2">Uncharacterized protein</fullName>
    </submittedName>
</protein>
<gene>
    <name evidence="2" type="ORF">F4693_001784</name>
    <name evidence="1" type="ORF">FHS97_002347</name>
</gene>
<dbReference type="EMBL" id="JACIJN010000007">
    <property type="protein sequence ID" value="MBB5726407.1"/>
    <property type="molecule type" value="Genomic_DNA"/>
</dbReference>
<reference evidence="2 3" key="3">
    <citation type="submission" date="2020-08" db="EMBL/GenBank/DDBJ databases">
        <authorList>
            <person name="Partida-Martinez L."/>
            <person name="Huntemann M."/>
            <person name="Clum A."/>
            <person name="Wang J."/>
            <person name="Palaniappan K."/>
            <person name="Ritter S."/>
            <person name="Chen I.-M."/>
            <person name="Stamatis D."/>
            <person name="Reddy T."/>
            <person name="O'Malley R."/>
            <person name="Daum C."/>
            <person name="Shapiro N."/>
            <person name="Ivanova N."/>
            <person name="Kyrpides N."/>
            <person name="Woyke T."/>
        </authorList>
    </citation>
    <scope>NUCLEOTIDE SEQUENCE [LARGE SCALE GENOMIC DNA]</scope>
    <source>
        <strain evidence="2 3">AS3.13</strain>
    </source>
</reference>
<comment type="caution">
    <text evidence="2">The sequence shown here is derived from an EMBL/GenBank/DDBJ whole genome shotgun (WGS) entry which is preliminary data.</text>
</comment>
<name>A0A7X0JDU3_9SPHN</name>
<keyword evidence="4" id="KW-1185">Reference proteome</keyword>
<reference evidence="1 4" key="1">
    <citation type="submission" date="2020-08" db="EMBL/GenBank/DDBJ databases">
        <title>Genomic Encyclopedia of Type Strains, Phase IV (KMG-IV): sequencing the most valuable type-strain genomes for metagenomic binning, comparative biology and taxonomic classification.</title>
        <authorList>
            <person name="Goeker M."/>
        </authorList>
    </citation>
    <scope>NUCLEOTIDE SEQUENCE [LARGE SCALE GENOMIC DNA]</scope>
    <source>
        <strain evidence="1 4">DSM 101535</strain>
    </source>
</reference>
<sequence length="36" mass="3679">MTIRFTALRQSLFSVAAAFAVAAVMVSAAVPVTPIA</sequence>
<organism evidence="2 3">
    <name type="scientific">Sphingomonas endophytica</name>
    <dbReference type="NCBI Taxonomy" id="869719"/>
    <lineage>
        <taxon>Bacteria</taxon>
        <taxon>Pseudomonadati</taxon>
        <taxon>Pseudomonadota</taxon>
        <taxon>Alphaproteobacteria</taxon>
        <taxon>Sphingomonadales</taxon>
        <taxon>Sphingomonadaceae</taxon>
        <taxon>Sphingomonas</taxon>
    </lineage>
</organism>
<dbReference type="EMBL" id="JACHBT010000008">
    <property type="protein sequence ID" value="MBB6504807.1"/>
    <property type="molecule type" value="Genomic_DNA"/>
</dbReference>